<gene>
    <name evidence="10" type="primary">nikR</name>
    <name evidence="10" type="ORF">GJ668_14470</name>
</gene>
<evidence type="ECO:0000256" key="1">
    <source>
        <dbReference type="ARBA" id="ARBA00008478"/>
    </source>
</evidence>
<dbReference type="Pfam" id="PF01402">
    <property type="entry name" value="RHH_1"/>
    <property type="match status" value="1"/>
</dbReference>
<dbReference type="SUPFAM" id="SSF47598">
    <property type="entry name" value="Ribbon-helix-helix"/>
    <property type="match status" value="1"/>
</dbReference>
<organism evidence="10 11">
    <name type="scientific">Allochromatium palmeri</name>
    <dbReference type="NCBI Taxonomy" id="231048"/>
    <lineage>
        <taxon>Bacteria</taxon>
        <taxon>Pseudomonadati</taxon>
        <taxon>Pseudomonadota</taxon>
        <taxon>Gammaproteobacteria</taxon>
        <taxon>Chromatiales</taxon>
        <taxon>Chromatiaceae</taxon>
        <taxon>Allochromatium</taxon>
    </lineage>
</organism>
<dbReference type="GO" id="GO:0003677">
    <property type="term" value="F:DNA binding"/>
    <property type="evidence" value="ECO:0007669"/>
    <property type="project" value="UniProtKB-KW"/>
</dbReference>
<dbReference type="NCBIfam" id="NF002815">
    <property type="entry name" value="PRK02967.1"/>
    <property type="match status" value="1"/>
</dbReference>
<comment type="caution">
    <text evidence="10">The sequence shown here is derived from an EMBL/GenBank/DDBJ whole genome shotgun (WGS) entry which is preliminary data.</text>
</comment>
<dbReference type="Proteomes" id="UP000434044">
    <property type="component" value="Unassembled WGS sequence"/>
</dbReference>
<evidence type="ECO:0000313" key="10">
    <source>
        <dbReference type="EMBL" id="MTW22280.1"/>
    </source>
</evidence>
<dbReference type="GO" id="GO:0016151">
    <property type="term" value="F:nickel cation binding"/>
    <property type="evidence" value="ECO:0007669"/>
    <property type="project" value="UniProtKB-UniRule"/>
</dbReference>
<dbReference type="CDD" id="cd22231">
    <property type="entry name" value="RHH_NikR_HicB-like"/>
    <property type="match status" value="1"/>
</dbReference>
<feature type="binding site" evidence="7">
    <location>
        <position position="100"/>
    </location>
    <ligand>
        <name>Ni(2+)</name>
        <dbReference type="ChEBI" id="CHEBI:49786"/>
    </ligand>
</feature>
<evidence type="ECO:0000256" key="6">
    <source>
        <dbReference type="ARBA" id="ARBA00023163"/>
    </source>
</evidence>
<dbReference type="Pfam" id="PF08753">
    <property type="entry name" value="NikR_C"/>
    <property type="match status" value="1"/>
</dbReference>
<dbReference type="NCBIfam" id="NF003381">
    <property type="entry name" value="PRK04460.1"/>
    <property type="match status" value="1"/>
</dbReference>
<dbReference type="InterPro" id="IPR002145">
    <property type="entry name" value="CopG"/>
</dbReference>
<evidence type="ECO:0000256" key="2">
    <source>
        <dbReference type="ARBA" id="ARBA00022596"/>
    </source>
</evidence>
<dbReference type="InterPro" id="IPR045865">
    <property type="entry name" value="ACT-like_dom_sf"/>
</dbReference>
<keyword evidence="3 7" id="KW-0479">Metal-binding</keyword>
<keyword evidence="6 7" id="KW-0804">Transcription</keyword>
<keyword evidence="4 7" id="KW-0805">Transcription regulation</keyword>
<dbReference type="PANTHER" id="PTHR34719">
    <property type="entry name" value="NICKEL-RESPONSIVE REGULATOR"/>
    <property type="match status" value="1"/>
</dbReference>
<dbReference type="GO" id="GO:0003700">
    <property type="term" value="F:DNA-binding transcription factor activity"/>
    <property type="evidence" value="ECO:0007669"/>
    <property type="project" value="UniProtKB-UniRule"/>
</dbReference>
<dbReference type="HAMAP" id="MF_00476">
    <property type="entry name" value="NikR"/>
    <property type="match status" value="1"/>
</dbReference>
<sequence length="137" mass="15586">MNEIADTIRFSVSLPGNLLEELDRRVTSRGYASRSELVRDMIRERLVENAWQAGDEVAGVLVIIFDHHQRELAQKLIDIQHHQEVHVLCSTHVHLDHDNCLETIILQGHPPEIEQIVAEIGGLKGVKFAKLTRTSRL</sequence>
<evidence type="ECO:0000259" key="9">
    <source>
        <dbReference type="Pfam" id="PF08753"/>
    </source>
</evidence>
<dbReference type="InterPro" id="IPR027271">
    <property type="entry name" value="Acetolactate_synth/TF_NikR_C"/>
</dbReference>
<feature type="binding site" evidence="7">
    <location>
        <position position="92"/>
    </location>
    <ligand>
        <name>Ni(2+)</name>
        <dbReference type="ChEBI" id="CHEBI:49786"/>
    </ligand>
</feature>
<reference evidence="10 11" key="1">
    <citation type="submission" date="2019-11" db="EMBL/GenBank/DDBJ databases">
        <title>Whole-genome sequence of the anaerobic purple sulfur bacterium Allochromatium palmeri DSM 15591.</title>
        <authorList>
            <person name="Kyndt J.A."/>
            <person name="Meyer T.E."/>
        </authorList>
    </citation>
    <scope>NUCLEOTIDE SEQUENCE [LARGE SCALE GENOMIC DNA]</scope>
    <source>
        <strain evidence="10 11">DSM 15591</strain>
    </source>
</reference>
<dbReference type="NCBIfam" id="NF002169">
    <property type="entry name" value="PRK01002.1"/>
    <property type="match status" value="1"/>
</dbReference>
<dbReference type="InterPro" id="IPR022988">
    <property type="entry name" value="Ni_resp_reg_NikR"/>
</dbReference>
<comment type="function">
    <text evidence="7">Transcriptional regulator.</text>
</comment>
<comment type="similarity">
    <text evidence="1 7">Belongs to the transcriptional regulatory CopG/NikR family.</text>
</comment>
<evidence type="ECO:0000256" key="7">
    <source>
        <dbReference type="HAMAP-Rule" id="MF_00476"/>
    </source>
</evidence>
<evidence type="ECO:0000256" key="5">
    <source>
        <dbReference type="ARBA" id="ARBA00023125"/>
    </source>
</evidence>
<dbReference type="RefSeq" id="WP_155450849.1">
    <property type="nucleotide sequence ID" value="NZ_WNKT01000036.1"/>
</dbReference>
<dbReference type="NCBIfam" id="NF001884">
    <property type="entry name" value="PRK00630.1"/>
    <property type="match status" value="1"/>
</dbReference>
<dbReference type="InterPro" id="IPR013321">
    <property type="entry name" value="Arc_rbn_hlx_hlx"/>
</dbReference>
<comment type="cofactor">
    <cofactor evidence="7">
        <name>Ni(2+)</name>
        <dbReference type="ChEBI" id="CHEBI:49786"/>
    </cofactor>
    <text evidence="7">Binds 1 nickel ion per subunit.</text>
</comment>
<evidence type="ECO:0000259" key="8">
    <source>
        <dbReference type="Pfam" id="PF01402"/>
    </source>
</evidence>
<dbReference type="EMBL" id="WNKT01000036">
    <property type="protein sequence ID" value="MTW22280.1"/>
    <property type="molecule type" value="Genomic_DNA"/>
</dbReference>
<evidence type="ECO:0000313" key="11">
    <source>
        <dbReference type="Proteomes" id="UP000434044"/>
    </source>
</evidence>
<dbReference type="PANTHER" id="PTHR34719:SF2">
    <property type="entry name" value="NICKEL-RESPONSIVE REGULATOR"/>
    <property type="match status" value="1"/>
</dbReference>
<proteinExistence type="inferred from homology"/>
<dbReference type="OrthoDB" id="9806294at2"/>
<keyword evidence="11" id="KW-1185">Reference proteome</keyword>
<name>A0A6N8EFH1_9GAMM</name>
<dbReference type="SUPFAM" id="SSF55021">
    <property type="entry name" value="ACT-like"/>
    <property type="match status" value="1"/>
</dbReference>
<protein>
    <recommendedName>
        <fullName evidence="7">Putative nickel-responsive regulator</fullName>
    </recommendedName>
</protein>
<feature type="binding site" evidence="7">
    <location>
        <position position="94"/>
    </location>
    <ligand>
        <name>Ni(2+)</name>
        <dbReference type="ChEBI" id="CHEBI:49786"/>
    </ligand>
</feature>
<dbReference type="AlphaFoldDB" id="A0A6N8EFH1"/>
<dbReference type="InterPro" id="IPR014864">
    <property type="entry name" value="TF_NikR_Ni-bd_C"/>
</dbReference>
<keyword evidence="5 7" id="KW-0238">DNA-binding</keyword>
<feature type="binding site" evidence="7">
    <location>
        <position position="81"/>
    </location>
    <ligand>
        <name>Ni(2+)</name>
        <dbReference type="ChEBI" id="CHEBI:49786"/>
    </ligand>
</feature>
<dbReference type="Gene3D" id="1.10.1220.10">
    <property type="entry name" value="Met repressor-like"/>
    <property type="match status" value="1"/>
</dbReference>
<dbReference type="Gene3D" id="3.30.70.1150">
    <property type="entry name" value="ACT-like. Chain A, domain 2"/>
    <property type="match status" value="1"/>
</dbReference>
<feature type="domain" description="Transcription factor NikR nickel binding C-terminal" evidence="9">
    <location>
        <begin position="58"/>
        <end position="133"/>
    </location>
</feature>
<dbReference type="GO" id="GO:0010045">
    <property type="term" value="P:response to nickel cation"/>
    <property type="evidence" value="ECO:0007669"/>
    <property type="project" value="InterPro"/>
</dbReference>
<dbReference type="InterPro" id="IPR010985">
    <property type="entry name" value="Ribbon_hlx_hlx"/>
</dbReference>
<keyword evidence="2 7" id="KW-0533">Nickel</keyword>
<dbReference type="InterPro" id="IPR050192">
    <property type="entry name" value="CopG/NikR_regulator"/>
</dbReference>
<accession>A0A6N8EFH1</accession>
<evidence type="ECO:0000256" key="3">
    <source>
        <dbReference type="ARBA" id="ARBA00022723"/>
    </source>
</evidence>
<feature type="domain" description="Ribbon-helix-helix protein CopG" evidence="8">
    <location>
        <begin position="9"/>
        <end position="46"/>
    </location>
</feature>
<evidence type="ECO:0000256" key="4">
    <source>
        <dbReference type="ARBA" id="ARBA00023015"/>
    </source>
</evidence>